<name>A0ABP8GFM2_9BURK</name>
<dbReference type="InterPro" id="IPR007627">
    <property type="entry name" value="RNA_pol_sigma70_r2"/>
</dbReference>
<accession>A0ABP8GFM2</accession>
<evidence type="ECO:0000256" key="1">
    <source>
        <dbReference type="ARBA" id="ARBA00010641"/>
    </source>
</evidence>
<dbReference type="NCBIfam" id="TIGR02937">
    <property type="entry name" value="sigma70-ECF"/>
    <property type="match status" value="1"/>
</dbReference>
<keyword evidence="8" id="KW-1185">Reference proteome</keyword>
<reference evidence="8" key="1">
    <citation type="journal article" date="2019" name="Int. J. Syst. Evol. Microbiol.">
        <title>The Global Catalogue of Microorganisms (GCM) 10K type strain sequencing project: providing services to taxonomists for standard genome sequencing and annotation.</title>
        <authorList>
            <consortium name="The Broad Institute Genomics Platform"/>
            <consortium name="The Broad Institute Genome Sequencing Center for Infectious Disease"/>
            <person name="Wu L."/>
            <person name="Ma J."/>
        </authorList>
    </citation>
    <scope>NUCLEOTIDE SEQUENCE [LARGE SCALE GENOMIC DNA]</scope>
    <source>
        <strain evidence="8">JCM 17666</strain>
    </source>
</reference>
<comment type="similarity">
    <text evidence="1">Belongs to the sigma-70 factor family. ECF subfamily.</text>
</comment>
<dbReference type="Gene3D" id="1.10.10.10">
    <property type="entry name" value="Winged helix-like DNA-binding domain superfamily/Winged helix DNA-binding domain"/>
    <property type="match status" value="1"/>
</dbReference>
<feature type="domain" description="RNA polymerase sigma factor 70 region 4 type 2" evidence="6">
    <location>
        <begin position="112"/>
        <end position="164"/>
    </location>
</feature>
<dbReference type="SUPFAM" id="SSF88946">
    <property type="entry name" value="Sigma2 domain of RNA polymerase sigma factors"/>
    <property type="match status" value="1"/>
</dbReference>
<keyword evidence="2" id="KW-0805">Transcription regulation</keyword>
<feature type="domain" description="RNA polymerase sigma-70 region 2" evidence="5">
    <location>
        <begin position="16"/>
        <end position="81"/>
    </location>
</feature>
<comment type="caution">
    <text evidence="7">The sequence shown here is derived from an EMBL/GenBank/DDBJ whole genome shotgun (WGS) entry which is preliminary data.</text>
</comment>
<keyword evidence="4" id="KW-0804">Transcription</keyword>
<dbReference type="InterPro" id="IPR013249">
    <property type="entry name" value="RNA_pol_sigma70_r4_t2"/>
</dbReference>
<dbReference type="InterPro" id="IPR013324">
    <property type="entry name" value="RNA_pol_sigma_r3/r4-like"/>
</dbReference>
<dbReference type="Proteomes" id="UP001501671">
    <property type="component" value="Unassembled WGS sequence"/>
</dbReference>
<evidence type="ECO:0000313" key="8">
    <source>
        <dbReference type="Proteomes" id="UP001501671"/>
    </source>
</evidence>
<dbReference type="InterPro" id="IPR039425">
    <property type="entry name" value="RNA_pol_sigma-70-like"/>
</dbReference>
<evidence type="ECO:0000256" key="2">
    <source>
        <dbReference type="ARBA" id="ARBA00023015"/>
    </source>
</evidence>
<dbReference type="PANTHER" id="PTHR43133">
    <property type="entry name" value="RNA POLYMERASE ECF-TYPE SIGMA FACTO"/>
    <property type="match status" value="1"/>
</dbReference>
<gene>
    <name evidence="7" type="ORF">GCM10023144_04460</name>
</gene>
<protein>
    <submittedName>
        <fullName evidence="7">Sigma-70 family RNA polymerase sigma factor</fullName>
    </submittedName>
</protein>
<evidence type="ECO:0000259" key="5">
    <source>
        <dbReference type="Pfam" id="PF04542"/>
    </source>
</evidence>
<dbReference type="InterPro" id="IPR013325">
    <property type="entry name" value="RNA_pol_sigma_r2"/>
</dbReference>
<evidence type="ECO:0000256" key="3">
    <source>
        <dbReference type="ARBA" id="ARBA00023082"/>
    </source>
</evidence>
<dbReference type="Pfam" id="PF08281">
    <property type="entry name" value="Sigma70_r4_2"/>
    <property type="match status" value="1"/>
</dbReference>
<proteinExistence type="inferred from homology"/>
<dbReference type="Pfam" id="PF04542">
    <property type="entry name" value="Sigma70_r2"/>
    <property type="match status" value="1"/>
</dbReference>
<dbReference type="InterPro" id="IPR014284">
    <property type="entry name" value="RNA_pol_sigma-70_dom"/>
</dbReference>
<dbReference type="SUPFAM" id="SSF88659">
    <property type="entry name" value="Sigma3 and sigma4 domains of RNA polymerase sigma factors"/>
    <property type="match status" value="1"/>
</dbReference>
<keyword evidence="3" id="KW-0731">Sigma factor</keyword>
<dbReference type="InterPro" id="IPR036388">
    <property type="entry name" value="WH-like_DNA-bd_sf"/>
</dbReference>
<dbReference type="CDD" id="cd06171">
    <property type="entry name" value="Sigma70_r4"/>
    <property type="match status" value="1"/>
</dbReference>
<organism evidence="7 8">
    <name type="scientific">Pigmentiphaga soli</name>
    <dbReference type="NCBI Taxonomy" id="1007095"/>
    <lineage>
        <taxon>Bacteria</taxon>
        <taxon>Pseudomonadati</taxon>
        <taxon>Pseudomonadota</taxon>
        <taxon>Betaproteobacteria</taxon>
        <taxon>Burkholderiales</taxon>
        <taxon>Alcaligenaceae</taxon>
        <taxon>Pigmentiphaga</taxon>
    </lineage>
</organism>
<dbReference type="PANTHER" id="PTHR43133:SF63">
    <property type="entry name" value="RNA POLYMERASE SIGMA FACTOR FECI-RELATED"/>
    <property type="match status" value="1"/>
</dbReference>
<sequence>MALGREYESRQAVGLLYGEHHGWLQGWLHRRLGCRADVADLSHDVFERVLVSPHAAQLAEPRAFLTTLAKRVLFTFWRRRDLENAYLDALARLPEAASPSAEDLALAQEAIAELDRMLDGLPAAVKRVFLLNRLDGLTHVQIARETGVSVATVERYMKQALLHCWCLRRDPE</sequence>
<evidence type="ECO:0000259" key="6">
    <source>
        <dbReference type="Pfam" id="PF08281"/>
    </source>
</evidence>
<dbReference type="Gene3D" id="1.10.1740.10">
    <property type="match status" value="1"/>
</dbReference>
<dbReference type="EMBL" id="BAABFO010000001">
    <property type="protein sequence ID" value="GAA4323546.1"/>
    <property type="molecule type" value="Genomic_DNA"/>
</dbReference>
<evidence type="ECO:0000256" key="4">
    <source>
        <dbReference type="ARBA" id="ARBA00023163"/>
    </source>
</evidence>
<evidence type="ECO:0000313" key="7">
    <source>
        <dbReference type="EMBL" id="GAA4323546.1"/>
    </source>
</evidence>
<dbReference type="RefSeq" id="WP_345245861.1">
    <property type="nucleotide sequence ID" value="NZ_BAABFO010000001.1"/>
</dbReference>
<dbReference type="NCBIfam" id="NF009180">
    <property type="entry name" value="PRK12528.1"/>
    <property type="match status" value="1"/>
</dbReference>